<accession>A0A2G5B2L0</accession>
<dbReference type="Proteomes" id="UP000242474">
    <property type="component" value="Unassembled WGS sequence"/>
</dbReference>
<proteinExistence type="predicted"/>
<gene>
    <name evidence="1" type="ORF">COEREDRAFT_11982</name>
    <name evidence="2" type="ORF">COEREDRAFT_9948</name>
</gene>
<reference evidence="1 3" key="1">
    <citation type="journal article" date="2015" name="Genome Biol. Evol.">
        <title>Phylogenomic analyses indicate that early fungi evolved digesting cell walls of algal ancestors of land plants.</title>
        <authorList>
            <person name="Chang Y."/>
            <person name="Wang S."/>
            <person name="Sekimoto S."/>
            <person name="Aerts A.L."/>
            <person name="Choi C."/>
            <person name="Clum A."/>
            <person name="LaButti K.M."/>
            <person name="Lindquist E.A."/>
            <person name="Yee Ngan C."/>
            <person name="Ohm R.A."/>
            <person name="Salamov A.A."/>
            <person name="Grigoriev I.V."/>
            <person name="Spatafora J.W."/>
            <person name="Berbee M.L."/>
        </authorList>
    </citation>
    <scope>NUCLEOTIDE SEQUENCE [LARGE SCALE GENOMIC DNA]</scope>
    <source>
        <strain evidence="1 3">NRRL 1564</strain>
    </source>
</reference>
<organism evidence="1 3">
    <name type="scientific">Coemansia reversa (strain ATCC 12441 / NRRL 1564)</name>
    <dbReference type="NCBI Taxonomy" id="763665"/>
    <lineage>
        <taxon>Eukaryota</taxon>
        <taxon>Fungi</taxon>
        <taxon>Fungi incertae sedis</taxon>
        <taxon>Zoopagomycota</taxon>
        <taxon>Kickxellomycotina</taxon>
        <taxon>Kickxellomycetes</taxon>
        <taxon>Kickxellales</taxon>
        <taxon>Kickxellaceae</taxon>
        <taxon>Coemansia</taxon>
    </lineage>
</organism>
<protein>
    <submittedName>
        <fullName evidence="1">Uncharacterized protein</fullName>
    </submittedName>
</protein>
<evidence type="ECO:0000313" key="3">
    <source>
        <dbReference type="Proteomes" id="UP000242474"/>
    </source>
</evidence>
<keyword evidence="3" id="KW-1185">Reference proteome</keyword>
<name>A0A2G5B2L0_COERN</name>
<dbReference type="EMBL" id="KZ303512">
    <property type="protein sequence ID" value="PIA14874.1"/>
    <property type="molecule type" value="Genomic_DNA"/>
</dbReference>
<evidence type="ECO:0000313" key="1">
    <source>
        <dbReference type="EMBL" id="PIA12947.1"/>
    </source>
</evidence>
<sequence length="165" mass="18277">MVQIRLQTAGVLSRVCFKACAAARTRALYCRLQRNHRDNAGAQPCRNMRARSICIGRRLSPGRPIGSAGSSRMVISCYSVGGRVAFRPKHGAAYEIPVASFCKACRQSLCGCGSSHWSKMPSSIRSSRFAHNPQPPIDRIDRCGAHSCHSRKGGIKEWCLRWKEM</sequence>
<dbReference type="AlphaFoldDB" id="A0A2G5B2L0"/>
<evidence type="ECO:0000313" key="2">
    <source>
        <dbReference type="EMBL" id="PIA14874.1"/>
    </source>
</evidence>
<dbReference type="EMBL" id="KZ303555">
    <property type="protein sequence ID" value="PIA12947.1"/>
    <property type="molecule type" value="Genomic_DNA"/>
</dbReference>